<dbReference type="PROSITE" id="PS50110">
    <property type="entry name" value="RESPONSE_REGULATORY"/>
    <property type="match status" value="1"/>
</dbReference>
<dbReference type="InterPro" id="IPR052048">
    <property type="entry name" value="ST_Response_Regulator"/>
</dbReference>
<dbReference type="InterPro" id="IPR001789">
    <property type="entry name" value="Sig_transdc_resp-reg_receiver"/>
</dbReference>
<dbReference type="SUPFAM" id="SSF52172">
    <property type="entry name" value="CheY-like"/>
    <property type="match status" value="1"/>
</dbReference>
<feature type="domain" description="Response regulatory" evidence="2">
    <location>
        <begin position="57"/>
        <end position="172"/>
    </location>
</feature>
<dbReference type="InterPro" id="IPR011006">
    <property type="entry name" value="CheY-like_superfamily"/>
</dbReference>
<evidence type="ECO:0000313" key="3">
    <source>
        <dbReference type="EMBL" id="KAK9145351.1"/>
    </source>
</evidence>
<dbReference type="EMBL" id="JBBNAE010000002">
    <property type="protein sequence ID" value="KAK9145351.1"/>
    <property type="molecule type" value="Genomic_DNA"/>
</dbReference>
<accession>A0AAP0K3L9</accession>
<feature type="modified residue" description="4-aspartylphosphate" evidence="1">
    <location>
        <position position="107"/>
    </location>
</feature>
<sequence length="176" mass="19615">MSTGKVSMLEYNEMISSANLLDKGTTDYKRSINQALKVMADNNNFDIASVQLKNKLTVLVVEYMQMIRFCHKTALSAIGVDSIEADNGEEALDLYRSGAKFDLIIMDMDMPRMEGIRTTVLLRGIGVRDKILGVTSRSRETELQALMDLGLDYCEELPLTLAKLVSIVQEIDNNLG</sequence>
<dbReference type="Gene3D" id="3.40.50.2300">
    <property type="match status" value="1"/>
</dbReference>
<comment type="caution">
    <text evidence="3">The sequence shown here is derived from an EMBL/GenBank/DDBJ whole genome shotgun (WGS) entry which is preliminary data.</text>
</comment>
<dbReference type="PANTHER" id="PTHR43228">
    <property type="entry name" value="TWO-COMPONENT RESPONSE REGULATOR"/>
    <property type="match status" value="1"/>
</dbReference>
<keyword evidence="1" id="KW-0597">Phosphoprotein</keyword>
<organism evidence="3 4">
    <name type="scientific">Stephania japonica</name>
    <dbReference type="NCBI Taxonomy" id="461633"/>
    <lineage>
        <taxon>Eukaryota</taxon>
        <taxon>Viridiplantae</taxon>
        <taxon>Streptophyta</taxon>
        <taxon>Embryophyta</taxon>
        <taxon>Tracheophyta</taxon>
        <taxon>Spermatophyta</taxon>
        <taxon>Magnoliopsida</taxon>
        <taxon>Ranunculales</taxon>
        <taxon>Menispermaceae</taxon>
        <taxon>Menispermoideae</taxon>
        <taxon>Cissampelideae</taxon>
        <taxon>Stephania</taxon>
    </lineage>
</organism>
<reference evidence="3 4" key="1">
    <citation type="submission" date="2024-01" db="EMBL/GenBank/DDBJ databases">
        <title>Genome assemblies of Stephania.</title>
        <authorList>
            <person name="Yang L."/>
        </authorList>
    </citation>
    <scope>NUCLEOTIDE SEQUENCE [LARGE SCALE GENOMIC DNA]</scope>
    <source>
        <strain evidence="3">QJT</strain>
        <tissue evidence="3">Leaf</tissue>
    </source>
</reference>
<dbReference type="CDD" id="cd17546">
    <property type="entry name" value="REC_hyHK_CKI1_RcsC-like"/>
    <property type="match status" value="1"/>
</dbReference>
<evidence type="ECO:0000256" key="1">
    <source>
        <dbReference type="PROSITE-ProRule" id="PRU00169"/>
    </source>
</evidence>
<dbReference type="AlphaFoldDB" id="A0AAP0K3L9"/>
<proteinExistence type="predicted"/>
<dbReference type="GO" id="GO:0000160">
    <property type="term" value="P:phosphorelay signal transduction system"/>
    <property type="evidence" value="ECO:0007669"/>
    <property type="project" value="InterPro"/>
</dbReference>
<dbReference type="SMART" id="SM00448">
    <property type="entry name" value="REC"/>
    <property type="match status" value="1"/>
</dbReference>
<protein>
    <recommendedName>
        <fullName evidence="2">Response regulatory domain-containing protein</fullName>
    </recommendedName>
</protein>
<dbReference type="Pfam" id="PF00072">
    <property type="entry name" value="Response_reg"/>
    <property type="match status" value="1"/>
</dbReference>
<dbReference type="PANTHER" id="PTHR43228:SF1">
    <property type="entry name" value="TWO-COMPONENT RESPONSE REGULATOR ARR22"/>
    <property type="match status" value="1"/>
</dbReference>
<gene>
    <name evidence="3" type="ORF">Sjap_005254</name>
</gene>
<name>A0AAP0K3L9_9MAGN</name>
<keyword evidence="4" id="KW-1185">Reference proteome</keyword>
<dbReference type="Proteomes" id="UP001417504">
    <property type="component" value="Unassembled WGS sequence"/>
</dbReference>
<evidence type="ECO:0000259" key="2">
    <source>
        <dbReference type="PROSITE" id="PS50110"/>
    </source>
</evidence>
<evidence type="ECO:0000313" key="4">
    <source>
        <dbReference type="Proteomes" id="UP001417504"/>
    </source>
</evidence>